<dbReference type="SUPFAM" id="SSF52833">
    <property type="entry name" value="Thioredoxin-like"/>
    <property type="match status" value="1"/>
</dbReference>
<evidence type="ECO:0000256" key="4">
    <source>
        <dbReference type="RuleBase" id="RU000499"/>
    </source>
</evidence>
<protein>
    <recommendedName>
        <fullName evidence="4">Glutathione peroxidase</fullName>
    </recommendedName>
</protein>
<dbReference type="PANTHER" id="PTHR11592:SF132">
    <property type="entry name" value="GLUTATHIONE PEROXIDASE 7, CHLOROPLASTIC-RELATED"/>
    <property type="match status" value="1"/>
</dbReference>
<dbReference type="PROSITE" id="PS00460">
    <property type="entry name" value="GLUTATHIONE_PEROXID_1"/>
    <property type="match status" value="1"/>
</dbReference>
<dbReference type="STRING" id="312017.I7M0R7"/>
<comment type="similarity">
    <text evidence="1 4">Belongs to the glutathione peroxidase family.</text>
</comment>
<evidence type="ECO:0000256" key="2">
    <source>
        <dbReference type="ARBA" id="ARBA00022559"/>
    </source>
</evidence>
<dbReference type="CDD" id="cd00340">
    <property type="entry name" value="GSH_Peroxidase"/>
    <property type="match status" value="1"/>
</dbReference>
<evidence type="ECO:0000256" key="1">
    <source>
        <dbReference type="ARBA" id="ARBA00006926"/>
    </source>
</evidence>
<dbReference type="FunCoup" id="I7M0R7">
    <property type="interactions" value="197"/>
</dbReference>
<dbReference type="PRINTS" id="PR01011">
    <property type="entry name" value="GLUTPROXDASE"/>
</dbReference>
<dbReference type="GO" id="GO:0004601">
    <property type="term" value="F:peroxidase activity"/>
    <property type="evidence" value="ECO:0007669"/>
    <property type="project" value="UniProtKB-KW"/>
</dbReference>
<evidence type="ECO:0000313" key="6">
    <source>
        <dbReference type="Proteomes" id="UP000009168"/>
    </source>
</evidence>
<evidence type="ECO:0000313" key="5">
    <source>
        <dbReference type="EMBL" id="EAR90809.2"/>
    </source>
</evidence>
<dbReference type="InterPro" id="IPR036249">
    <property type="entry name" value="Thioredoxin-like_sf"/>
</dbReference>
<organism evidence="5 6">
    <name type="scientific">Tetrahymena thermophila (strain SB210)</name>
    <dbReference type="NCBI Taxonomy" id="312017"/>
    <lineage>
        <taxon>Eukaryota</taxon>
        <taxon>Sar</taxon>
        <taxon>Alveolata</taxon>
        <taxon>Ciliophora</taxon>
        <taxon>Intramacronucleata</taxon>
        <taxon>Oligohymenophorea</taxon>
        <taxon>Hymenostomatida</taxon>
        <taxon>Tetrahymenina</taxon>
        <taxon>Tetrahymenidae</taxon>
        <taxon>Tetrahymena</taxon>
    </lineage>
</organism>
<name>I7M0R7_TETTS</name>
<dbReference type="GO" id="GO:0006979">
    <property type="term" value="P:response to oxidative stress"/>
    <property type="evidence" value="ECO:0007669"/>
    <property type="project" value="InterPro"/>
</dbReference>
<keyword evidence="3 4" id="KW-0560">Oxidoreductase</keyword>
<dbReference type="InterPro" id="IPR000889">
    <property type="entry name" value="Glutathione_peroxidase"/>
</dbReference>
<dbReference type="eggNOG" id="KOG1651">
    <property type="taxonomic scope" value="Eukaryota"/>
</dbReference>
<dbReference type="AlphaFoldDB" id="I7M0R7"/>
<dbReference type="KEGG" id="tet:TTHERM_00141170"/>
<gene>
    <name evidence="5" type="ORF">TTHERM_00141170</name>
</gene>
<dbReference type="SMR" id="I7M0R7"/>
<dbReference type="PROSITE" id="PS51355">
    <property type="entry name" value="GLUTATHIONE_PEROXID_3"/>
    <property type="match status" value="1"/>
</dbReference>
<dbReference type="OrthoDB" id="446890at2759"/>
<accession>I7M0R7</accession>
<dbReference type="RefSeq" id="XP_001011054.2">
    <property type="nucleotide sequence ID" value="XM_001011054.3"/>
</dbReference>
<dbReference type="InParanoid" id="I7M0R7"/>
<sequence>MHHKLILNQINQNKNSIQQKQLENKMGSLLFKAVAKTDYENIKPTQDNFFNYSAKDIDGNLRNMSEFKDRKCLLVVNVACKCGLTSDHYTQLVQLYKKYKSQGFEILAFPANQFMGQEPWDNAKIKEYVVTNFNVDFTLFDKVEVNGENCNEIFKFLRFNSELHNKETGKTRQIPWNFAKFLIGPDGKVHKFASPKVNPNDMIADIEAMLKA</sequence>
<dbReference type="InterPro" id="IPR029759">
    <property type="entry name" value="GPX_AS"/>
</dbReference>
<dbReference type="Pfam" id="PF00255">
    <property type="entry name" value="GSHPx"/>
    <property type="match status" value="1"/>
</dbReference>
<dbReference type="GeneID" id="7827482"/>
<dbReference type="Gene3D" id="3.40.30.10">
    <property type="entry name" value="Glutaredoxin"/>
    <property type="match status" value="1"/>
</dbReference>
<dbReference type="Proteomes" id="UP000009168">
    <property type="component" value="Unassembled WGS sequence"/>
</dbReference>
<dbReference type="PANTHER" id="PTHR11592">
    <property type="entry name" value="GLUTATHIONE PEROXIDASE"/>
    <property type="match status" value="1"/>
</dbReference>
<dbReference type="EMBL" id="GG662793">
    <property type="protein sequence ID" value="EAR90809.2"/>
    <property type="molecule type" value="Genomic_DNA"/>
</dbReference>
<evidence type="ECO:0000256" key="3">
    <source>
        <dbReference type="ARBA" id="ARBA00023002"/>
    </source>
</evidence>
<proteinExistence type="inferred from homology"/>
<reference evidence="6" key="1">
    <citation type="journal article" date="2006" name="PLoS Biol.">
        <title>Macronuclear genome sequence of the ciliate Tetrahymena thermophila, a model eukaryote.</title>
        <authorList>
            <person name="Eisen J.A."/>
            <person name="Coyne R.S."/>
            <person name="Wu M."/>
            <person name="Wu D."/>
            <person name="Thiagarajan M."/>
            <person name="Wortman J.R."/>
            <person name="Badger J.H."/>
            <person name="Ren Q."/>
            <person name="Amedeo P."/>
            <person name="Jones K.M."/>
            <person name="Tallon L.J."/>
            <person name="Delcher A.L."/>
            <person name="Salzberg S.L."/>
            <person name="Silva J.C."/>
            <person name="Haas B.J."/>
            <person name="Majoros W.H."/>
            <person name="Farzad M."/>
            <person name="Carlton J.M."/>
            <person name="Smith R.K. Jr."/>
            <person name="Garg J."/>
            <person name="Pearlman R.E."/>
            <person name="Karrer K.M."/>
            <person name="Sun L."/>
            <person name="Manning G."/>
            <person name="Elde N.C."/>
            <person name="Turkewitz A.P."/>
            <person name="Asai D.J."/>
            <person name="Wilkes D.E."/>
            <person name="Wang Y."/>
            <person name="Cai H."/>
            <person name="Collins K."/>
            <person name="Stewart B.A."/>
            <person name="Lee S.R."/>
            <person name="Wilamowska K."/>
            <person name="Weinberg Z."/>
            <person name="Ruzzo W.L."/>
            <person name="Wloga D."/>
            <person name="Gaertig J."/>
            <person name="Frankel J."/>
            <person name="Tsao C.-C."/>
            <person name="Gorovsky M.A."/>
            <person name="Keeling P.J."/>
            <person name="Waller R.F."/>
            <person name="Patron N.J."/>
            <person name="Cherry J.M."/>
            <person name="Stover N.A."/>
            <person name="Krieger C.J."/>
            <person name="del Toro C."/>
            <person name="Ryder H.F."/>
            <person name="Williamson S.C."/>
            <person name="Barbeau R.A."/>
            <person name="Hamilton E.P."/>
            <person name="Orias E."/>
        </authorList>
    </citation>
    <scope>NUCLEOTIDE SEQUENCE [LARGE SCALE GENOMIC DNA]</scope>
    <source>
        <strain evidence="6">SB210</strain>
    </source>
</reference>
<keyword evidence="6" id="KW-1185">Reference proteome</keyword>
<keyword evidence="2 4" id="KW-0575">Peroxidase</keyword>